<dbReference type="PROSITE" id="PS51760">
    <property type="entry name" value="GH10_2"/>
    <property type="match status" value="1"/>
</dbReference>
<accession>A0ABV4RJX5</accession>
<dbReference type="SMART" id="SM00633">
    <property type="entry name" value="Glyco_10"/>
    <property type="match status" value="1"/>
</dbReference>
<dbReference type="InterPro" id="IPR017853">
    <property type="entry name" value="GH"/>
</dbReference>
<evidence type="ECO:0000313" key="8">
    <source>
        <dbReference type="Proteomes" id="UP001570846"/>
    </source>
</evidence>
<dbReference type="PANTHER" id="PTHR31490:SF1">
    <property type="entry name" value="ENDO-1,4-BETA-XYLANASE 1"/>
    <property type="match status" value="1"/>
</dbReference>
<keyword evidence="2 4" id="KW-0119">Carbohydrate metabolism</keyword>
<comment type="catalytic activity">
    <reaction evidence="4">
        <text>Endohydrolysis of (1-&gt;4)-beta-D-xylosidic linkages in xylans.</text>
        <dbReference type="EC" id="3.2.1.8"/>
    </reaction>
</comment>
<sequence length="424" mass="47198">MPHLYRLFLLTLAFCGLQATSHAQTGPIAQGKPKFLGNIFSSAQLPGFNQYWNQVVPENAGKWGSVENTRDVMNWTELDAAYKLAKDNGYPFRMHVLVWGNQQPAWIETLSSAEQLEEIKVWFEAVAQRYPAIDFLEVVNEPINDPPTTPGSGGGNYAKALGGSGASGWEWVVASFRLARQYFPKTTKLMINEYSLTNSSSRAATYVGIINLLKAENLIDAVGIQGHYFSTKGIANPTLTSNLNLIAATNLPIYITEMDIDDRAGTQPPANQTVADQYQLDEYKRIFPLFWEHPSVRGITLWGYRPGMWRTEQGANLIRSNGEERPALTWLRAYVAATLTASKEEALPTWQVYPNPVTQQRLIFTGLGKKSLLSIVDMKGTLLKKMEVKGLAAQEEIALDLPPGMYILRVQQGDLVATRKVVVQ</sequence>
<dbReference type="Pfam" id="PF18962">
    <property type="entry name" value="Por_Secre_tail"/>
    <property type="match status" value="1"/>
</dbReference>
<dbReference type="PANTHER" id="PTHR31490">
    <property type="entry name" value="GLYCOSYL HYDROLASE"/>
    <property type="match status" value="1"/>
</dbReference>
<dbReference type="InterPro" id="IPR001000">
    <property type="entry name" value="GH10_dom"/>
</dbReference>
<evidence type="ECO:0000313" key="7">
    <source>
        <dbReference type="EMBL" id="MFA1773364.1"/>
    </source>
</evidence>
<dbReference type="EMBL" id="JBGOGF010000012">
    <property type="protein sequence ID" value="MFA1773364.1"/>
    <property type="molecule type" value="Genomic_DNA"/>
</dbReference>
<dbReference type="NCBIfam" id="TIGR04183">
    <property type="entry name" value="Por_Secre_tail"/>
    <property type="match status" value="1"/>
</dbReference>
<proteinExistence type="inferred from homology"/>
<dbReference type="Proteomes" id="UP001570846">
    <property type="component" value="Unassembled WGS sequence"/>
</dbReference>
<dbReference type="RefSeq" id="WP_188687135.1">
    <property type="nucleotide sequence ID" value="NZ_BMMG01000010.1"/>
</dbReference>
<gene>
    <name evidence="7" type="ORF">ACD591_18840</name>
</gene>
<protein>
    <recommendedName>
        <fullName evidence="4">Beta-xylanase</fullName>
        <ecNumber evidence="4">3.2.1.8</ecNumber>
    </recommendedName>
</protein>
<evidence type="ECO:0000256" key="1">
    <source>
        <dbReference type="ARBA" id="ARBA00022801"/>
    </source>
</evidence>
<keyword evidence="5" id="KW-0732">Signal</keyword>
<evidence type="ECO:0000259" key="6">
    <source>
        <dbReference type="PROSITE" id="PS51760"/>
    </source>
</evidence>
<dbReference type="SUPFAM" id="SSF51445">
    <property type="entry name" value="(Trans)glycosidases"/>
    <property type="match status" value="1"/>
</dbReference>
<organism evidence="7 8">
    <name type="scientific">Rufibacter glacialis</name>
    <dbReference type="NCBI Taxonomy" id="1259555"/>
    <lineage>
        <taxon>Bacteria</taxon>
        <taxon>Pseudomonadati</taxon>
        <taxon>Bacteroidota</taxon>
        <taxon>Cytophagia</taxon>
        <taxon>Cytophagales</taxon>
        <taxon>Hymenobacteraceae</taxon>
        <taxon>Rufibacter</taxon>
    </lineage>
</organism>
<keyword evidence="3 4" id="KW-0624">Polysaccharide degradation</keyword>
<evidence type="ECO:0000256" key="4">
    <source>
        <dbReference type="RuleBase" id="RU361174"/>
    </source>
</evidence>
<evidence type="ECO:0000256" key="3">
    <source>
        <dbReference type="ARBA" id="ARBA00023326"/>
    </source>
</evidence>
<dbReference type="PRINTS" id="PR00134">
    <property type="entry name" value="GLHYDRLASE10"/>
</dbReference>
<comment type="similarity">
    <text evidence="4">Belongs to the glycosyl hydrolase 10 (cellulase F) family.</text>
</comment>
<dbReference type="Pfam" id="PF00331">
    <property type="entry name" value="Glyco_hydro_10"/>
    <property type="match status" value="1"/>
</dbReference>
<feature type="signal peptide" evidence="5">
    <location>
        <begin position="1"/>
        <end position="23"/>
    </location>
</feature>
<dbReference type="InterPro" id="IPR026444">
    <property type="entry name" value="Secre_tail"/>
</dbReference>
<evidence type="ECO:0000256" key="2">
    <source>
        <dbReference type="ARBA" id="ARBA00023277"/>
    </source>
</evidence>
<keyword evidence="8" id="KW-1185">Reference proteome</keyword>
<evidence type="ECO:0000256" key="5">
    <source>
        <dbReference type="SAM" id="SignalP"/>
    </source>
</evidence>
<feature type="chain" id="PRO_5045100642" description="Beta-xylanase" evidence="5">
    <location>
        <begin position="24"/>
        <end position="424"/>
    </location>
</feature>
<comment type="caution">
    <text evidence="7">The sequence shown here is derived from an EMBL/GenBank/DDBJ whole genome shotgun (WGS) entry which is preliminary data.</text>
</comment>
<dbReference type="InterPro" id="IPR044846">
    <property type="entry name" value="GH10"/>
</dbReference>
<keyword evidence="1 4" id="KW-0378">Hydrolase</keyword>
<name>A0ABV4RJX5_9BACT</name>
<feature type="domain" description="GH10" evidence="6">
    <location>
        <begin position="42"/>
        <end position="334"/>
    </location>
</feature>
<keyword evidence="4" id="KW-0326">Glycosidase</keyword>
<reference evidence="7 8" key="1">
    <citation type="submission" date="2024-08" db="EMBL/GenBank/DDBJ databases">
        <authorList>
            <person name="Wei W."/>
        </authorList>
    </citation>
    <scope>NUCLEOTIDE SEQUENCE [LARGE SCALE GENOMIC DNA]</scope>
    <source>
        <strain evidence="7 8">XU2</strain>
    </source>
</reference>
<dbReference type="Gene3D" id="3.20.20.80">
    <property type="entry name" value="Glycosidases"/>
    <property type="match status" value="1"/>
</dbReference>
<dbReference type="EC" id="3.2.1.8" evidence="4"/>